<evidence type="ECO:0000256" key="2">
    <source>
        <dbReference type="PIRSR" id="PIRSR601952-1"/>
    </source>
</evidence>
<feature type="binding site" evidence="3">
    <location>
        <position position="304"/>
    </location>
    <ligand>
        <name>Zn(2+)</name>
        <dbReference type="ChEBI" id="CHEBI:29105"/>
        <label>2</label>
    </ligand>
</feature>
<evidence type="ECO:0000256" key="3">
    <source>
        <dbReference type="PIRSR" id="PIRSR601952-2"/>
    </source>
</evidence>
<keyword evidence="3" id="KW-0479">Metal-binding</keyword>
<gene>
    <name evidence="6" type="ORF">EV201_3076</name>
</gene>
<keyword evidence="7" id="KW-1185">Reference proteome</keyword>
<evidence type="ECO:0000313" key="6">
    <source>
        <dbReference type="EMBL" id="RZT91858.1"/>
    </source>
</evidence>
<evidence type="ECO:0000256" key="4">
    <source>
        <dbReference type="RuleBase" id="RU003946"/>
    </source>
</evidence>
<feature type="binding site" evidence="3">
    <location>
        <position position="150"/>
    </location>
    <ligand>
        <name>Mg(2+)</name>
        <dbReference type="ChEBI" id="CHEBI:18420"/>
    </ligand>
</feature>
<organism evidence="6 7">
    <name type="scientific">Ancylomarina subtilis</name>
    <dbReference type="NCBI Taxonomy" id="1639035"/>
    <lineage>
        <taxon>Bacteria</taxon>
        <taxon>Pseudomonadati</taxon>
        <taxon>Bacteroidota</taxon>
        <taxon>Bacteroidia</taxon>
        <taxon>Marinilabiliales</taxon>
        <taxon>Marinifilaceae</taxon>
        <taxon>Ancylomarina</taxon>
    </lineage>
</organism>
<dbReference type="SMART" id="SM00098">
    <property type="entry name" value="alkPPc"/>
    <property type="match status" value="1"/>
</dbReference>
<keyword evidence="3" id="KW-0460">Magnesium</keyword>
<accession>A0A4Q7VAZ2</accession>
<dbReference type="Gene3D" id="3.40.720.10">
    <property type="entry name" value="Alkaline Phosphatase, subunit A"/>
    <property type="match status" value="1"/>
</dbReference>
<dbReference type="SUPFAM" id="SSF53649">
    <property type="entry name" value="Alkaline phosphatase-like"/>
    <property type="match status" value="1"/>
</dbReference>
<feature type="binding site" evidence="3">
    <location>
        <position position="344"/>
    </location>
    <ligand>
        <name>Mg(2+)</name>
        <dbReference type="ChEBI" id="CHEBI:18420"/>
    </ligand>
</feature>
<feature type="binding site" evidence="3">
    <location>
        <position position="49"/>
    </location>
    <ligand>
        <name>Zn(2+)</name>
        <dbReference type="ChEBI" id="CHEBI:29105"/>
        <label>2</label>
    </ligand>
</feature>
<evidence type="ECO:0000256" key="5">
    <source>
        <dbReference type="SAM" id="SignalP"/>
    </source>
</evidence>
<feature type="binding site" evidence="3">
    <location>
        <position position="300"/>
    </location>
    <ligand>
        <name>Zn(2+)</name>
        <dbReference type="ChEBI" id="CHEBI:29105"/>
        <label>2</label>
    </ligand>
</feature>
<keyword evidence="1" id="KW-0597">Phosphoprotein</keyword>
<feature type="binding site" evidence="3">
    <location>
        <position position="152"/>
    </location>
    <ligand>
        <name>Mg(2+)</name>
        <dbReference type="ChEBI" id="CHEBI:18420"/>
    </ligand>
</feature>
<sequence>MKFNSKTINLFFALLLLSISVSAKNSEADKQRNNYKGKAPKYIFYFIGDGMGLSQANAAEAYMAAVNGQDGIQKLEMNKFPHHGFYTTNATNRFITGSAAAGTALATGHKTSVNTIGMDASKQKPLQSVAEKARDLGYKVGIISSVSIDHATPASFYAHQPSRSMYYNISLDLSRSNFNYFAGGGIKHPVGDGKVDKNNIMANFGMGTDKDVENKQTNSIELAKKRGYKILNTKKEFNQLRKGDDKIIAIAPRLVGGKALPYAIDQNENDIPLSEFTKKGIELLNNKKGFFMMVEGGKIDWTCHANDAATAIKEVMNFDAAIKVALDFYNKHPKETLIVVGGDHETGGMALGFSGSHYHSAFKLLQYQNISNDGFTEIINEYKKNNKDNYKLEDGMALVEKHFGLGNKNKGLELSNLEKKQLKNAFEQSMSDNKEIKKDDQFYLLYGSYNPLAVTACHILSQKAGIGWTSFSHTATPIPVKAIGVGSELFSGYFDNTDMAKNIFRLLELN</sequence>
<comment type="similarity">
    <text evidence="4">Belongs to the alkaline phosphatase family.</text>
</comment>
<dbReference type="Proteomes" id="UP000293562">
    <property type="component" value="Unassembled WGS sequence"/>
</dbReference>
<feature type="binding site" evidence="3">
    <location>
        <position position="49"/>
    </location>
    <ligand>
        <name>Mg(2+)</name>
        <dbReference type="ChEBI" id="CHEBI:18420"/>
    </ligand>
</feature>
<comment type="caution">
    <text evidence="6">The sequence shown here is derived from an EMBL/GenBank/DDBJ whole genome shotgun (WGS) entry which is preliminary data.</text>
</comment>
<evidence type="ECO:0000313" key="7">
    <source>
        <dbReference type="Proteomes" id="UP000293562"/>
    </source>
</evidence>
<comment type="cofactor">
    <cofactor evidence="3">
        <name>Mg(2+)</name>
        <dbReference type="ChEBI" id="CHEBI:18420"/>
    </cofactor>
    <text evidence="3">Binds 1 Mg(2+) ion.</text>
</comment>
<name>A0A4Q7VAZ2_9BACT</name>
<dbReference type="GO" id="GO:0004035">
    <property type="term" value="F:alkaline phosphatase activity"/>
    <property type="evidence" value="ECO:0007669"/>
    <property type="project" value="TreeGrafter"/>
</dbReference>
<dbReference type="PRINTS" id="PR00113">
    <property type="entry name" value="ALKPHPHTASE"/>
</dbReference>
<keyword evidence="5" id="KW-0732">Signal</keyword>
<feature type="chain" id="PRO_5020867618" evidence="5">
    <location>
        <begin position="24"/>
        <end position="510"/>
    </location>
</feature>
<comment type="cofactor">
    <cofactor evidence="3">
        <name>Zn(2+)</name>
        <dbReference type="ChEBI" id="CHEBI:29105"/>
    </cofactor>
    <text evidence="3">Binds 2 Zn(2+) ions.</text>
</comment>
<dbReference type="InterPro" id="IPR017850">
    <property type="entry name" value="Alkaline_phosphatase_core_sf"/>
</dbReference>
<dbReference type="PANTHER" id="PTHR11596">
    <property type="entry name" value="ALKALINE PHOSPHATASE"/>
    <property type="match status" value="1"/>
</dbReference>
<dbReference type="OrthoDB" id="9794455at2"/>
<dbReference type="AlphaFoldDB" id="A0A4Q7VAZ2"/>
<protein>
    <submittedName>
        <fullName evidence="6">Alkaline phosphatase</fullName>
    </submittedName>
</protein>
<feature type="binding site" evidence="3">
    <location>
        <position position="295"/>
    </location>
    <ligand>
        <name>Mg(2+)</name>
        <dbReference type="ChEBI" id="CHEBI:18420"/>
    </ligand>
</feature>
<dbReference type="Pfam" id="PF00245">
    <property type="entry name" value="Alk_phosphatase"/>
    <property type="match status" value="1"/>
</dbReference>
<feature type="active site" description="Phosphoserine intermediate" evidence="2">
    <location>
        <position position="98"/>
    </location>
</feature>
<dbReference type="CDD" id="cd16012">
    <property type="entry name" value="ALP"/>
    <property type="match status" value="1"/>
</dbReference>
<dbReference type="GO" id="GO:0046872">
    <property type="term" value="F:metal ion binding"/>
    <property type="evidence" value="ECO:0007669"/>
    <property type="project" value="UniProtKB-KW"/>
</dbReference>
<feature type="binding site" evidence="3">
    <location>
        <position position="343"/>
    </location>
    <ligand>
        <name>Zn(2+)</name>
        <dbReference type="ChEBI" id="CHEBI:29105"/>
        <label>2</label>
    </ligand>
</feature>
<dbReference type="Gene3D" id="1.10.60.40">
    <property type="match status" value="1"/>
</dbReference>
<feature type="binding site" evidence="3">
    <location>
        <position position="473"/>
    </location>
    <ligand>
        <name>Zn(2+)</name>
        <dbReference type="ChEBI" id="CHEBI:29105"/>
        <label>2</label>
    </ligand>
</feature>
<reference evidence="6 7" key="1">
    <citation type="submission" date="2019-02" db="EMBL/GenBank/DDBJ databases">
        <title>Genomic Encyclopedia of Type Strains, Phase IV (KMG-IV): sequencing the most valuable type-strain genomes for metagenomic binning, comparative biology and taxonomic classification.</title>
        <authorList>
            <person name="Goeker M."/>
        </authorList>
    </citation>
    <scope>NUCLEOTIDE SEQUENCE [LARGE SCALE GENOMIC DNA]</scope>
    <source>
        <strain evidence="6 7">DSM 28825</strain>
    </source>
</reference>
<feature type="signal peptide" evidence="5">
    <location>
        <begin position="1"/>
        <end position="23"/>
    </location>
</feature>
<proteinExistence type="inferred from homology"/>
<evidence type="ECO:0000256" key="1">
    <source>
        <dbReference type="ARBA" id="ARBA00022553"/>
    </source>
</evidence>
<dbReference type="InterPro" id="IPR001952">
    <property type="entry name" value="Alkaline_phosphatase"/>
</dbReference>
<dbReference type="EMBL" id="SHKN01000004">
    <property type="protein sequence ID" value="RZT91858.1"/>
    <property type="molecule type" value="Genomic_DNA"/>
</dbReference>
<dbReference type="PANTHER" id="PTHR11596:SF5">
    <property type="entry name" value="ALKALINE PHOSPHATASE"/>
    <property type="match status" value="1"/>
</dbReference>
<keyword evidence="3" id="KW-0862">Zinc</keyword>
<dbReference type="RefSeq" id="WP_130308426.1">
    <property type="nucleotide sequence ID" value="NZ_SHKN01000004.1"/>
</dbReference>